<dbReference type="GO" id="GO:0005615">
    <property type="term" value="C:extracellular space"/>
    <property type="evidence" value="ECO:0007669"/>
    <property type="project" value="TreeGrafter"/>
</dbReference>
<keyword evidence="10" id="KW-1185">Reference proteome</keyword>
<dbReference type="PANTHER" id="PTHR16656">
    <property type="entry name" value="ALPHA-S2-CASEIN-LIKE B"/>
    <property type="match status" value="1"/>
</dbReference>
<dbReference type="GO" id="GO:0042803">
    <property type="term" value="F:protein homodimerization activity"/>
    <property type="evidence" value="ECO:0007669"/>
    <property type="project" value="TreeGrafter"/>
</dbReference>
<dbReference type="PANTHER" id="PTHR16656:SF7">
    <property type="entry name" value="ALPHA-S2-CASEIN-LIKE A"/>
    <property type="match status" value="1"/>
</dbReference>
<reference evidence="9" key="1">
    <citation type="submission" date="2025-08" db="UniProtKB">
        <authorList>
            <consortium name="Ensembl"/>
        </authorList>
    </citation>
    <scope>IDENTIFICATION</scope>
</reference>
<organism evidence="9 10">
    <name type="scientific">Mus spicilegus</name>
    <name type="common">Mound-building mouse</name>
    <dbReference type="NCBI Taxonomy" id="10103"/>
    <lineage>
        <taxon>Eukaryota</taxon>
        <taxon>Metazoa</taxon>
        <taxon>Chordata</taxon>
        <taxon>Craniata</taxon>
        <taxon>Vertebrata</taxon>
        <taxon>Euteleostomi</taxon>
        <taxon>Mammalia</taxon>
        <taxon>Eutheria</taxon>
        <taxon>Euarchontoglires</taxon>
        <taxon>Glires</taxon>
        <taxon>Rodentia</taxon>
        <taxon>Myomorpha</taxon>
        <taxon>Muroidea</taxon>
        <taxon>Muridae</taxon>
        <taxon>Murinae</taxon>
        <taxon>Mus</taxon>
        <taxon>Mus</taxon>
    </lineage>
</organism>
<evidence type="ECO:0000313" key="10">
    <source>
        <dbReference type="Proteomes" id="UP000694415"/>
    </source>
</evidence>
<feature type="signal peptide" evidence="8">
    <location>
        <begin position="1"/>
        <end position="15"/>
    </location>
</feature>
<dbReference type="InterPro" id="IPR011175">
    <property type="entry name" value="Alpha-s2_casein"/>
</dbReference>
<evidence type="ECO:0000256" key="2">
    <source>
        <dbReference type="ARBA" id="ARBA00004613"/>
    </source>
</evidence>
<reference evidence="9" key="2">
    <citation type="submission" date="2025-09" db="UniProtKB">
        <authorList>
            <consortium name="Ensembl"/>
        </authorList>
    </citation>
    <scope>IDENTIFICATION</scope>
</reference>
<name>A0A8C6N371_MUSSI</name>
<comment type="subcellular location">
    <subcellularLocation>
        <location evidence="2">Secreted</location>
    </subcellularLocation>
</comment>
<dbReference type="Proteomes" id="UP000694415">
    <property type="component" value="Unplaced"/>
</dbReference>
<comment type="similarity">
    <text evidence="3">Belongs to the alpha-casein family.</text>
</comment>
<dbReference type="AlphaFoldDB" id="A0A8C6N371"/>
<evidence type="ECO:0000256" key="3">
    <source>
        <dbReference type="ARBA" id="ARBA00010179"/>
    </source>
</evidence>
<keyword evidence="6" id="KW-0494">Milk protein</keyword>
<feature type="region of interest" description="Disordered" evidence="7">
    <location>
        <begin position="49"/>
        <end position="69"/>
    </location>
</feature>
<keyword evidence="4" id="KW-0964">Secreted</keyword>
<evidence type="ECO:0000313" key="9">
    <source>
        <dbReference type="Ensembl" id="ENSMSIP00000032608.1"/>
    </source>
</evidence>
<evidence type="ECO:0000256" key="6">
    <source>
        <dbReference type="ARBA" id="ARBA00022743"/>
    </source>
</evidence>
<evidence type="ECO:0000256" key="7">
    <source>
        <dbReference type="SAM" id="MobiDB-lite"/>
    </source>
</evidence>
<dbReference type="GeneTree" id="ENSGT00940000164399"/>
<evidence type="ECO:0000256" key="8">
    <source>
        <dbReference type="SAM" id="SignalP"/>
    </source>
</evidence>
<evidence type="ECO:0000256" key="5">
    <source>
        <dbReference type="ARBA" id="ARBA00022729"/>
    </source>
</evidence>
<proteinExistence type="inferred from homology"/>
<comment type="function">
    <text evidence="1">Important role in the capacity of milk to transport calcium phosphate.</text>
</comment>
<keyword evidence="5 8" id="KW-0732">Signal</keyword>
<evidence type="ECO:0000256" key="1">
    <source>
        <dbReference type="ARBA" id="ARBA00003383"/>
    </source>
</evidence>
<accession>A0A8C6N371</accession>
<dbReference type="Ensembl" id="ENSMSIT00000041141.1">
    <property type="protein sequence ID" value="ENSMSIP00000032608.1"/>
    <property type="gene ID" value="ENSMSIG00000027157.1"/>
</dbReference>
<feature type="chain" id="PRO_5034505584" evidence="8">
    <location>
        <begin position="16"/>
        <end position="184"/>
    </location>
</feature>
<evidence type="ECO:0000256" key="4">
    <source>
        <dbReference type="ARBA" id="ARBA00022525"/>
    </source>
</evidence>
<sequence length="184" mass="21124">MKFFIFACLVVVALAKHEIKDKSSSEESSASIYPGKSKLDNSVFFQTTKDSASSSSSEESSEEVNEKIVQSEEQKVNLNQQKKFKQFSQESSFSQCCPPLHQQQQSSVNQWPQPNAIHNTPTQESISTSVEEILKKIIDMIKYIQYQQVTIPQLPQALHPQIPVSYWYPSKDYTFPNAHYTRFY</sequence>
<dbReference type="GO" id="GO:0035375">
    <property type="term" value="F:zymogen binding"/>
    <property type="evidence" value="ECO:0007669"/>
    <property type="project" value="TreeGrafter"/>
</dbReference>
<protein>
    <submittedName>
        <fullName evidence="9">Casein alpha s2-like A</fullName>
    </submittedName>
</protein>